<proteinExistence type="predicted"/>
<dbReference type="Pfam" id="PF00135">
    <property type="entry name" value="COesterase"/>
    <property type="match status" value="1"/>
</dbReference>
<organism evidence="3 4">
    <name type="scientific">Pogonomyrmex barbatus</name>
    <name type="common">red harvester ant</name>
    <dbReference type="NCBI Taxonomy" id="144034"/>
    <lineage>
        <taxon>Eukaryota</taxon>
        <taxon>Metazoa</taxon>
        <taxon>Ecdysozoa</taxon>
        <taxon>Arthropoda</taxon>
        <taxon>Hexapoda</taxon>
        <taxon>Insecta</taxon>
        <taxon>Pterygota</taxon>
        <taxon>Neoptera</taxon>
        <taxon>Endopterygota</taxon>
        <taxon>Hymenoptera</taxon>
        <taxon>Apocrita</taxon>
        <taxon>Aculeata</taxon>
        <taxon>Formicoidea</taxon>
        <taxon>Formicidae</taxon>
        <taxon>Myrmicinae</taxon>
        <taxon>Pogonomyrmex</taxon>
    </lineage>
</organism>
<evidence type="ECO:0000256" key="1">
    <source>
        <dbReference type="ARBA" id="ARBA00023180"/>
    </source>
</evidence>
<dbReference type="Proteomes" id="UP000504615">
    <property type="component" value="Unplaced"/>
</dbReference>
<keyword evidence="3" id="KW-1185">Reference proteome</keyword>
<feature type="domain" description="Carboxylesterase type B" evidence="2">
    <location>
        <begin position="46"/>
        <end position="606"/>
    </location>
</feature>
<reference evidence="4" key="1">
    <citation type="submission" date="2025-08" db="UniProtKB">
        <authorList>
            <consortium name="RefSeq"/>
        </authorList>
    </citation>
    <scope>IDENTIFICATION</scope>
</reference>
<dbReference type="PANTHER" id="PTHR11559">
    <property type="entry name" value="CARBOXYLESTERASE"/>
    <property type="match status" value="1"/>
</dbReference>
<dbReference type="InterPro" id="IPR019819">
    <property type="entry name" value="Carboxylesterase_B_CS"/>
</dbReference>
<sequence length="655" mass="75567">MQPHESRARFTVSSARRLRPDGGIWRCLCVLVYLLSLADTFSISEPPIVYTKWGLLRGKWSWSTYNRPIANFLGIPYAQPPWGELRFKSPQPWNHIWMTIRNATIDGQKCIQITRRTELVGSEDCLYLNIFVPDILGIREKSEKLPVLVFVHGGGYFQGSSDSNLYAPDYLLNHDVILVTMNYRLHALGFFSTTNKISPGNYGIKDIKMALEWIQENIHSFEGNPKSVTLMGSSAGAVLTHFLVMSKKTENLFHRYILQSSTALSSWNFVPRKKYRQQCLKLAKLVGCLPKRNQSMIVSNETITESPEEGDVKRSSDDILYSSYTMKDDEEIITCMRRVDVKELVKMTQSFYVWRNNPSFTFMPTLEDDSEDAILTVHPLKIIKEGLFRDIPAIIQTVKDESLLKTVDLIINPDLKDEFIENFEKYFPVFMEHHNVITNITFFASAIQDFYFNGNMTMISAENITEMMNDFIIWSLLRVAKYQSEIGKSNIYFSFFAYRGTFSHTFATGTPISYGVCHGDDLNYLFPVLNNVYQNMLLRNTENDITMINIMTEMWTNFVKKGIPRARLIPEWPAYRDHHQFMRFGIDRSPDIVVEADFRPDRMKFWEKLMSTMEPLESDTFVDEPSKDAESASNANAIDRQLIVAFIALSAIIFL</sequence>
<dbReference type="InterPro" id="IPR050309">
    <property type="entry name" value="Type-B_Carboxylest/Lipase"/>
</dbReference>
<dbReference type="KEGG" id="pbar:105432138"/>
<name>A0A6I9WPN3_9HYME</name>
<dbReference type="RefSeq" id="XP_011645103.1">
    <property type="nucleotide sequence ID" value="XM_011646801.2"/>
</dbReference>
<protein>
    <submittedName>
        <fullName evidence="4">Esterase FE4-like</fullName>
    </submittedName>
</protein>
<gene>
    <name evidence="4" type="primary">LOC105432138</name>
</gene>
<accession>A0A6I9WPN3</accession>
<dbReference type="OrthoDB" id="6846267at2759"/>
<dbReference type="GeneID" id="105432138"/>
<dbReference type="SUPFAM" id="SSF53474">
    <property type="entry name" value="alpha/beta-Hydrolases"/>
    <property type="match status" value="1"/>
</dbReference>
<evidence type="ECO:0000259" key="2">
    <source>
        <dbReference type="Pfam" id="PF00135"/>
    </source>
</evidence>
<evidence type="ECO:0000313" key="4">
    <source>
        <dbReference type="RefSeq" id="XP_011645103.1"/>
    </source>
</evidence>
<dbReference type="InterPro" id="IPR002018">
    <property type="entry name" value="CarbesteraseB"/>
</dbReference>
<dbReference type="PROSITE" id="PS00941">
    <property type="entry name" value="CARBOXYLESTERASE_B_2"/>
    <property type="match status" value="1"/>
</dbReference>
<keyword evidence="1" id="KW-0325">Glycoprotein</keyword>
<dbReference type="Gene3D" id="3.40.50.1820">
    <property type="entry name" value="alpha/beta hydrolase"/>
    <property type="match status" value="1"/>
</dbReference>
<evidence type="ECO:0000313" key="3">
    <source>
        <dbReference type="Proteomes" id="UP000504615"/>
    </source>
</evidence>
<dbReference type="AlphaFoldDB" id="A0A6I9WPN3"/>
<dbReference type="InterPro" id="IPR029058">
    <property type="entry name" value="AB_hydrolase_fold"/>
</dbReference>